<dbReference type="Proteomes" id="UP001163603">
    <property type="component" value="Chromosome 5"/>
</dbReference>
<protein>
    <submittedName>
        <fullName evidence="1">Uncharacterized protein</fullName>
    </submittedName>
</protein>
<keyword evidence="2" id="KW-1185">Reference proteome</keyword>
<organism evidence="1 2">
    <name type="scientific">Pistacia integerrima</name>
    <dbReference type="NCBI Taxonomy" id="434235"/>
    <lineage>
        <taxon>Eukaryota</taxon>
        <taxon>Viridiplantae</taxon>
        <taxon>Streptophyta</taxon>
        <taxon>Embryophyta</taxon>
        <taxon>Tracheophyta</taxon>
        <taxon>Spermatophyta</taxon>
        <taxon>Magnoliopsida</taxon>
        <taxon>eudicotyledons</taxon>
        <taxon>Gunneridae</taxon>
        <taxon>Pentapetalae</taxon>
        <taxon>rosids</taxon>
        <taxon>malvids</taxon>
        <taxon>Sapindales</taxon>
        <taxon>Anacardiaceae</taxon>
        <taxon>Pistacia</taxon>
    </lineage>
</organism>
<evidence type="ECO:0000313" key="1">
    <source>
        <dbReference type="EMBL" id="KAJ0040102.1"/>
    </source>
</evidence>
<sequence>MENNCNRARTIDPFLLQYQPSELRIASEFLATWQPYLCRDLCHHCTEIISDRILSLDAEIDNSKSECLNLDENEAFSSLDIMESQNINDKCDTNSRGSWKDTAEISSLASWKDGTNGCSEHNPKASTTGGLTSDSPTPRMSWADMAQEDELEEGEEQRELDEPMVDINISSGELRSSEVLEKPQFSREQREYIRFMNVKRQKEFICLEKIKGKICNILQGLELHMGVFSSAEQKRIVDYVYKLQEMGKKRELKG</sequence>
<proteinExistence type="predicted"/>
<reference evidence="2" key="1">
    <citation type="journal article" date="2023" name="G3 (Bethesda)">
        <title>Genome assembly and association tests identify interacting loci associated with vigor, precocity, and sex in interspecific pistachio rootstocks.</title>
        <authorList>
            <person name="Palmer W."/>
            <person name="Jacygrad E."/>
            <person name="Sagayaradj S."/>
            <person name="Cavanaugh K."/>
            <person name="Han R."/>
            <person name="Bertier L."/>
            <person name="Beede B."/>
            <person name="Kafkas S."/>
            <person name="Golino D."/>
            <person name="Preece J."/>
            <person name="Michelmore R."/>
        </authorList>
    </citation>
    <scope>NUCLEOTIDE SEQUENCE [LARGE SCALE GENOMIC DNA]</scope>
</reference>
<comment type="caution">
    <text evidence="1">The sequence shown here is derived from an EMBL/GenBank/DDBJ whole genome shotgun (WGS) entry which is preliminary data.</text>
</comment>
<gene>
    <name evidence="1" type="ORF">Pint_28441</name>
</gene>
<accession>A0ACC0YNR1</accession>
<dbReference type="EMBL" id="CM047740">
    <property type="protein sequence ID" value="KAJ0040102.1"/>
    <property type="molecule type" value="Genomic_DNA"/>
</dbReference>
<name>A0ACC0YNR1_9ROSI</name>
<evidence type="ECO:0000313" key="2">
    <source>
        <dbReference type="Proteomes" id="UP001163603"/>
    </source>
</evidence>